<accession>A0A2P5FYV0</accession>
<gene>
    <name evidence="2" type="ORF">TorRG33x02_010290</name>
</gene>
<sequence>MLLKLPYIINQLPTIVFYFDSPFQVLYKCSLDYSLFATYLGCLCFPYTRPYYHYKIQFRYIKCIFLGYITFYKGYMCLDYISSRMYVTRHIIFCEQNFSLSSLITSSPLPTLSSSPSLTRAIIPSLPPSVPISISSTISEPHIIIDTSTTSMESGNSSILMQVLAVNTHPMIT</sequence>
<dbReference type="STRING" id="63057.A0A2P5FYV0"/>
<evidence type="ECO:0000259" key="1">
    <source>
        <dbReference type="Pfam" id="PF25597"/>
    </source>
</evidence>
<dbReference type="OrthoDB" id="1166717at2759"/>
<dbReference type="InterPro" id="IPR057670">
    <property type="entry name" value="SH3_retrovirus"/>
</dbReference>
<dbReference type="Proteomes" id="UP000237000">
    <property type="component" value="Unassembled WGS sequence"/>
</dbReference>
<reference evidence="3" key="1">
    <citation type="submission" date="2016-06" db="EMBL/GenBank/DDBJ databases">
        <title>Parallel loss of symbiosis genes in relatives of nitrogen-fixing non-legume Parasponia.</title>
        <authorList>
            <person name="Van Velzen R."/>
            <person name="Holmer R."/>
            <person name="Bu F."/>
            <person name="Rutten L."/>
            <person name="Van Zeijl A."/>
            <person name="Liu W."/>
            <person name="Santuari L."/>
            <person name="Cao Q."/>
            <person name="Sharma T."/>
            <person name="Shen D."/>
            <person name="Roswanjaya Y."/>
            <person name="Wardhani T."/>
            <person name="Kalhor M.S."/>
            <person name="Jansen J."/>
            <person name="Van den Hoogen J."/>
            <person name="Gungor B."/>
            <person name="Hartog M."/>
            <person name="Hontelez J."/>
            <person name="Verver J."/>
            <person name="Yang W.-C."/>
            <person name="Schijlen E."/>
            <person name="Repin R."/>
            <person name="Schilthuizen M."/>
            <person name="Schranz E."/>
            <person name="Heidstra R."/>
            <person name="Miyata K."/>
            <person name="Fedorova E."/>
            <person name="Kohlen W."/>
            <person name="Bisseling T."/>
            <person name="Smit S."/>
            <person name="Geurts R."/>
        </authorList>
    </citation>
    <scope>NUCLEOTIDE SEQUENCE [LARGE SCALE GENOMIC DNA]</scope>
    <source>
        <strain evidence="3">cv. RG33-2</strain>
    </source>
</reference>
<dbReference type="Pfam" id="PF25597">
    <property type="entry name" value="SH3_retrovirus"/>
    <property type="match status" value="1"/>
</dbReference>
<dbReference type="EMBL" id="JXTC01000003">
    <property type="protein sequence ID" value="POO02968.1"/>
    <property type="molecule type" value="Genomic_DNA"/>
</dbReference>
<evidence type="ECO:0000313" key="2">
    <source>
        <dbReference type="EMBL" id="POO02968.1"/>
    </source>
</evidence>
<name>A0A2P5FYV0_TREOI</name>
<keyword evidence="3" id="KW-1185">Reference proteome</keyword>
<comment type="caution">
    <text evidence="2">The sequence shown here is derived from an EMBL/GenBank/DDBJ whole genome shotgun (WGS) entry which is preliminary data.</text>
</comment>
<organism evidence="2 3">
    <name type="scientific">Trema orientale</name>
    <name type="common">Charcoal tree</name>
    <name type="synonym">Celtis orientalis</name>
    <dbReference type="NCBI Taxonomy" id="63057"/>
    <lineage>
        <taxon>Eukaryota</taxon>
        <taxon>Viridiplantae</taxon>
        <taxon>Streptophyta</taxon>
        <taxon>Embryophyta</taxon>
        <taxon>Tracheophyta</taxon>
        <taxon>Spermatophyta</taxon>
        <taxon>Magnoliopsida</taxon>
        <taxon>eudicotyledons</taxon>
        <taxon>Gunneridae</taxon>
        <taxon>Pentapetalae</taxon>
        <taxon>rosids</taxon>
        <taxon>fabids</taxon>
        <taxon>Rosales</taxon>
        <taxon>Cannabaceae</taxon>
        <taxon>Trema</taxon>
    </lineage>
</organism>
<evidence type="ECO:0000313" key="3">
    <source>
        <dbReference type="Proteomes" id="UP000237000"/>
    </source>
</evidence>
<protein>
    <recommendedName>
        <fullName evidence="1">Retroviral polymerase SH3-like domain-containing protein</fullName>
    </recommendedName>
</protein>
<proteinExistence type="predicted"/>
<dbReference type="AlphaFoldDB" id="A0A2P5FYV0"/>
<dbReference type="InParanoid" id="A0A2P5FYV0"/>
<feature type="domain" description="Retroviral polymerase SH3-like" evidence="1">
    <location>
        <begin position="42"/>
        <end position="101"/>
    </location>
</feature>